<dbReference type="Gene3D" id="1.10.3480.10">
    <property type="entry name" value="TorD-like"/>
    <property type="match status" value="1"/>
</dbReference>
<dbReference type="EMBL" id="AFBP01000023">
    <property type="protein sequence ID" value="EGG55512.1"/>
    <property type="molecule type" value="Genomic_DNA"/>
</dbReference>
<accession>F3QJK3</accession>
<dbReference type="eggNOG" id="COG2180">
    <property type="taxonomic scope" value="Bacteria"/>
</dbReference>
<evidence type="ECO:0000313" key="2">
    <source>
        <dbReference type="EMBL" id="EGG55512.1"/>
    </source>
</evidence>
<comment type="caution">
    <text evidence="2">The sequence shown here is derived from an EMBL/GenBank/DDBJ whole genome shotgun (WGS) entry which is preliminary data.</text>
</comment>
<dbReference type="GO" id="GO:0016530">
    <property type="term" value="F:metallochaperone activity"/>
    <property type="evidence" value="ECO:0007669"/>
    <property type="project" value="TreeGrafter"/>
</dbReference>
<dbReference type="InterPro" id="IPR020945">
    <property type="entry name" value="DMSO/NO3_reduct_chaperone"/>
</dbReference>
<dbReference type="HOGENOM" id="CLU_084469_0_1_4"/>
<keyword evidence="3" id="KW-1185">Reference proteome</keyword>
<proteinExistence type="predicted"/>
<protein>
    <submittedName>
        <fullName evidence="2">Nitrate reductase molybdenum cofactor assembly chaperone</fullName>
    </submittedName>
</protein>
<organism evidence="2 3">
    <name type="scientific">Parasutterella excrementihominis YIT 11859</name>
    <dbReference type="NCBI Taxonomy" id="762966"/>
    <lineage>
        <taxon>Bacteria</taxon>
        <taxon>Pseudomonadati</taxon>
        <taxon>Pseudomonadota</taxon>
        <taxon>Betaproteobacteria</taxon>
        <taxon>Burkholderiales</taxon>
        <taxon>Sutterellaceae</taxon>
        <taxon>Parasutterella</taxon>
    </lineage>
</organism>
<dbReference type="Proteomes" id="UP000005156">
    <property type="component" value="Unassembled WGS sequence"/>
</dbReference>
<dbReference type="GO" id="GO:0051131">
    <property type="term" value="P:chaperone-mediated protein complex assembly"/>
    <property type="evidence" value="ECO:0007669"/>
    <property type="project" value="InterPro"/>
</dbReference>
<dbReference type="Pfam" id="PF02613">
    <property type="entry name" value="Nitrate_red_del"/>
    <property type="match status" value="1"/>
</dbReference>
<dbReference type="AlphaFoldDB" id="F3QJK3"/>
<keyword evidence="1" id="KW-0534">Nitrate assimilation</keyword>
<dbReference type="PANTHER" id="PTHR43680:SF2">
    <property type="entry name" value="NITRATE REDUCTASE MOLYBDENUM COFACTOR ASSEMBLY CHAPERONE NARJ"/>
    <property type="match status" value="1"/>
</dbReference>
<dbReference type="PANTHER" id="PTHR43680">
    <property type="entry name" value="NITRATE REDUCTASE MOLYBDENUM COFACTOR ASSEMBLY CHAPERONE"/>
    <property type="match status" value="1"/>
</dbReference>
<evidence type="ECO:0000256" key="1">
    <source>
        <dbReference type="ARBA" id="ARBA00023063"/>
    </source>
</evidence>
<sequence length="208" mass="23039">MNFGLKALACLLLYPDAALKDNLPEIKEGVGGSSLSDDQKDKLYIFINHLAETPLSDLQKDYVSTFDIGKKASLNLFEHMHGDSRERGSAMLNLKKLYEERGLSIESDEFPDYLPMFLEFLSGLGYSEAQALLDSAARHIAPIDIALQKSESPWRAVTGAILSLSAMKNSEIKLERDDLLPTTEAESFDSPVRFGGNADPVQTVHFKQ</sequence>
<dbReference type="SUPFAM" id="SSF89155">
    <property type="entry name" value="TorD-like"/>
    <property type="match status" value="1"/>
</dbReference>
<name>F3QJK3_9BURK</name>
<reference evidence="2 3" key="1">
    <citation type="submission" date="2011-02" db="EMBL/GenBank/DDBJ databases">
        <authorList>
            <person name="Weinstock G."/>
            <person name="Sodergren E."/>
            <person name="Clifton S."/>
            <person name="Fulton L."/>
            <person name="Fulton B."/>
            <person name="Courtney L."/>
            <person name="Fronick C."/>
            <person name="Harrison M."/>
            <person name="Strong C."/>
            <person name="Farmer C."/>
            <person name="Delahaunty K."/>
            <person name="Markovic C."/>
            <person name="Hall O."/>
            <person name="Minx P."/>
            <person name="Tomlinson C."/>
            <person name="Mitreva M."/>
            <person name="Hou S."/>
            <person name="Chen J."/>
            <person name="Wollam A."/>
            <person name="Pepin K.H."/>
            <person name="Johnson M."/>
            <person name="Bhonagiri V."/>
            <person name="Zhang X."/>
            <person name="Suruliraj S."/>
            <person name="Warren W."/>
            <person name="Chinwalla A."/>
            <person name="Mardis E.R."/>
            <person name="Wilson R.K."/>
        </authorList>
    </citation>
    <scope>NUCLEOTIDE SEQUENCE [LARGE SCALE GENOMIC DNA]</scope>
    <source>
        <strain evidence="2 3">YIT 11859</strain>
    </source>
</reference>
<dbReference type="GO" id="GO:0042128">
    <property type="term" value="P:nitrate assimilation"/>
    <property type="evidence" value="ECO:0007669"/>
    <property type="project" value="UniProtKB-KW"/>
</dbReference>
<dbReference type="GeneID" id="43348552"/>
<dbReference type="OrthoDB" id="8478585at2"/>
<dbReference type="RefSeq" id="WP_008812377.1">
    <property type="nucleotide sequence ID" value="NZ_GL883696.1"/>
</dbReference>
<dbReference type="InterPro" id="IPR036411">
    <property type="entry name" value="TorD-like_sf"/>
</dbReference>
<evidence type="ECO:0000313" key="3">
    <source>
        <dbReference type="Proteomes" id="UP000005156"/>
    </source>
</evidence>
<dbReference type="NCBIfam" id="TIGR00684">
    <property type="entry name" value="narJ"/>
    <property type="match status" value="1"/>
</dbReference>
<dbReference type="InterPro" id="IPR003765">
    <property type="entry name" value="NO3_reductase_chaperone_NarJ"/>
</dbReference>
<dbReference type="GO" id="GO:0051082">
    <property type="term" value="F:unfolded protein binding"/>
    <property type="evidence" value="ECO:0007669"/>
    <property type="project" value="InterPro"/>
</dbReference>
<gene>
    <name evidence="2" type="ORF">HMPREF9439_01105</name>
</gene>